<keyword evidence="3" id="KW-1185">Reference proteome</keyword>
<feature type="region of interest" description="Disordered" evidence="1">
    <location>
        <begin position="88"/>
        <end position="120"/>
    </location>
</feature>
<feature type="compositionally biased region" description="Polar residues" evidence="1">
    <location>
        <begin position="90"/>
        <end position="100"/>
    </location>
</feature>
<evidence type="ECO:0000313" key="2">
    <source>
        <dbReference type="EMBL" id="GMH25700.1"/>
    </source>
</evidence>
<protein>
    <submittedName>
        <fullName evidence="2">Uncharacterized protein</fullName>
    </submittedName>
</protein>
<evidence type="ECO:0000256" key="1">
    <source>
        <dbReference type="SAM" id="MobiDB-lite"/>
    </source>
</evidence>
<name>A0AAD3T8Q5_NEPGR</name>
<proteinExistence type="predicted"/>
<sequence>MDETRHLSSVVDPKFSDRLVTDGGERELFEDKYPIVKTVEEQTERNLSPHIPTALDTVELKTPASAVVKLSLHIAKFENKLQVKHDLALSESSSMPLTGSSRRENNDGMKSPSRRGWLSG</sequence>
<dbReference type="Proteomes" id="UP001279734">
    <property type="component" value="Unassembled WGS sequence"/>
</dbReference>
<evidence type="ECO:0000313" key="3">
    <source>
        <dbReference type="Proteomes" id="UP001279734"/>
    </source>
</evidence>
<dbReference type="AlphaFoldDB" id="A0AAD3T8Q5"/>
<organism evidence="2 3">
    <name type="scientific">Nepenthes gracilis</name>
    <name type="common">Slender pitcher plant</name>
    <dbReference type="NCBI Taxonomy" id="150966"/>
    <lineage>
        <taxon>Eukaryota</taxon>
        <taxon>Viridiplantae</taxon>
        <taxon>Streptophyta</taxon>
        <taxon>Embryophyta</taxon>
        <taxon>Tracheophyta</taxon>
        <taxon>Spermatophyta</taxon>
        <taxon>Magnoliopsida</taxon>
        <taxon>eudicotyledons</taxon>
        <taxon>Gunneridae</taxon>
        <taxon>Pentapetalae</taxon>
        <taxon>Caryophyllales</taxon>
        <taxon>Nepenthaceae</taxon>
        <taxon>Nepenthes</taxon>
    </lineage>
</organism>
<gene>
    <name evidence="2" type="ORF">Nepgr_027543</name>
</gene>
<accession>A0AAD3T8Q5</accession>
<dbReference type="EMBL" id="BSYO01000029">
    <property type="protein sequence ID" value="GMH25700.1"/>
    <property type="molecule type" value="Genomic_DNA"/>
</dbReference>
<reference evidence="2" key="1">
    <citation type="submission" date="2023-05" db="EMBL/GenBank/DDBJ databases">
        <title>Nepenthes gracilis genome sequencing.</title>
        <authorList>
            <person name="Fukushima K."/>
        </authorList>
    </citation>
    <scope>NUCLEOTIDE SEQUENCE</scope>
    <source>
        <strain evidence="2">SING2019-196</strain>
    </source>
</reference>
<comment type="caution">
    <text evidence="2">The sequence shown here is derived from an EMBL/GenBank/DDBJ whole genome shotgun (WGS) entry which is preliminary data.</text>
</comment>